<dbReference type="EMBL" id="JAODUP010000246">
    <property type="protein sequence ID" value="KAK2155220.1"/>
    <property type="molecule type" value="Genomic_DNA"/>
</dbReference>
<evidence type="ECO:0000313" key="3">
    <source>
        <dbReference type="Proteomes" id="UP001208570"/>
    </source>
</evidence>
<dbReference type="PANTHER" id="PTHR36981:SF1">
    <property type="entry name" value="P2X PURINORECEPTOR 7 INTRACELLULAR DOMAIN-CONTAINING PROTEIN"/>
    <property type="match status" value="1"/>
</dbReference>
<evidence type="ECO:0000259" key="1">
    <source>
        <dbReference type="Pfam" id="PF20478"/>
    </source>
</evidence>
<dbReference type="Pfam" id="PF20478">
    <property type="entry name" value="P2RX7_C"/>
    <property type="match status" value="1"/>
</dbReference>
<evidence type="ECO:0000313" key="2">
    <source>
        <dbReference type="EMBL" id="KAK2155220.1"/>
    </source>
</evidence>
<keyword evidence="3" id="KW-1185">Reference proteome</keyword>
<sequence>MDKYSETTFTCMTQHPGFVANCLNSWVLDVAYLQYQHQLEFSQLIIYRHTAYRQLVRWCWGIVGRDNRLPLPSCVFNKTRKTFPSPNGKYTGFKWPT</sequence>
<feature type="domain" description="P2X purinoreceptor 7 intracellular" evidence="1">
    <location>
        <begin position="10"/>
        <end position="94"/>
    </location>
</feature>
<dbReference type="AlphaFoldDB" id="A0AAD9JNF6"/>
<protein>
    <recommendedName>
        <fullName evidence="1">P2X purinoreceptor 7 intracellular domain-containing protein</fullName>
    </recommendedName>
</protein>
<reference evidence="2" key="1">
    <citation type="journal article" date="2023" name="Mol. Biol. Evol.">
        <title>Third-Generation Sequencing Reveals the Adaptive Role of the Epigenome in Three Deep-Sea Polychaetes.</title>
        <authorList>
            <person name="Perez M."/>
            <person name="Aroh O."/>
            <person name="Sun Y."/>
            <person name="Lan Y."/>
            <person name="Juniper S.K."/>
            <person name="Young C.R."/>
            <person name="Angers B."/>
            <person name="Qian P.Y."/>
        </authorList>
    </citation>
    <scope>NUCLEOTIDE SEQUENCE</scope>
    <source>
        <strain evidence="2">P08H-3</strain>
    </source>
</reference>
<dbReference type="PANTHER" id="PTHR36981">
    <property type="entry name" value="ZGC:195170"/>
    <property type="match status" value="1"/>
</dbReference>
<proteinExistence type="predicted"/>
<dbReference type="InterPro" id="IPR046815">
    <property type="entry name" value="P2RX7_C"/>
</dbReference>
<accession>A0AAD9JNF6</accession>
<organism evidence="2 3">
    <name type="scientific">Paralvinella palmiformis</name>
    <dbReference type="NCBI Taxonomy" id="53620"/>
    <lineage>
        <taxon>Eukaryota</taxon>
        <taxon>Metazoa</taxon>
        <taxon>Spiralia</taxon>
        <taxon>Lophotrochozoa</taxon>
        <taxon>Annelida</taxon>
        <taxon>Polychaeta</taxon>
        <taxon>Sedentaria</taxon>
        <taxon>Canalipalpata</taxon>
        <taxon>Terebellida</taxon>
        <taxon>Terebelliformia</taxon>
        <taxon>Alvinellidae</taxon>
        <taxon>Paralvinella</taxon>
    </lineage>
</organism>
<dbReference type="Proteomes" id="UP001208570">
    <property type="component" value="Unassembled WGS sequence"/>
</dbReference>
<gene>
    <name evidence="2" type="ORF">LSH36_246g05006</name>
</gene>
<comment type="caution">
    <text evidence="2">The sequence shown here is derived from an EMBL/GenBank/DDBJ whole genome shotgun (WGS) entry which is preliminary data.</text>
</comment>
<name>A0AAD9JNF6_9ANNE</name>